<gene>
    <name evidence="3" type="ORF">PGO_112270</name>
</gene>
<comment type="caution">
    <text evidence="3">The sequence shown here is derived from an EMBL/GenBank/DDBJ whole genome shotgun (WGS) entry which is preliminary data.</text>
</comment>
<dbReference type="AlphaFoldDB" id="A0A1Y1JKR2"/>
<sequence length="403" mass="47696">MTIVTLFSILLILNFFKANSVGCSYKESNENEDVCCHINVFKNPLRYKCYIFQFNTPRNDKNKKCCEYYVEKRKEDKLSKLYSLQDIMKNTLNEQDMDDIKDLFPVFNEKLLKLNNNNYKFGGPNKGNRNVNDIDDLLIEFNNKYFNLKDIQVNILNGSNSNKEMKKNENDENYNNFVKGESNYIKKKNEILQNSPFRNEKCLKTLNGYNCKKSNDKENHDADEEIDYELVESIGETHYYSNIEHLDDTHQKGNSTSEIDEEEKHIHDRNENDYYSSDYYNSMYGTNYPSEHGKSPSSSLFYLSKKFYLVNMLSKNPKKILQKYIEFKEYLSSSEEKLEDFLDNEYYSTTQTINSILSDDIQKTVEYDEKGDQHSNKNNRGFFSSLFYDLVSLFYFPKKNVEL</sequence>
<evidence type="ECO:0008006" key="5">
    <source>
        <dbReference type="Google" id="ProtNLM"/>
    </source>
</evidence>
<evidence type="ECO:0000313" key="4">
    <source>
        <dbReference type="Proteomes" id="UP000195521"/>
    </source>
</evidence>
<evidence type="ECO:0000256" key="2">
    <source>
        <dbReference type="SAM" id="SignalP"/>
    </source>
</evidence>
<keyword evidence="4" id="KW-1185">Reference proteome</keyword>
<dbReference type="Proteomes" id="UP000195521">
    <property type="component" value="Unassembled WGS sequence"/>
</dbReference>
<reference evidence="4" key="1">
    <citation type="submission" date="2017-04" db="EMBL/GenBank/DDBJ databases">
        <title>Plasmodium gonderi genome.</title>
        <authorList>
            <person name="Arisue N."/>
            <person name="Honma H."/>
            <person name="Kawai S."/>
            <person name="Tougan T."/>
            <person name="Tanabe K."/>
            <person name="Horii T."/>
        </authorList>
    </citation>
    <scope>NUCLEOTIDE SEQUENCE [LARGE SCALE GENOMIC DNA]</scope>
    <source>
        <strain evidence="4">ATCC 30045</strain>
    </source>
</reference>
<feature type="chain" id="PRO_5013141299" description="Variable surface protein" evidence="2">
    <location>
        <begin position="19"/>
        <end position="403"/>
    </location>
</feature>
<dbReference type="OrthoDB" id="372069at2759"/>
<dbReference type="GeneID" id="39748506"/>
<feature type="signal peptide" evidence="2">
    <location>
        <begin position="1"/>
        <end position="18"/>
    </location>
</feature>
<protein>
    <recommendedName>
        <fullName evidence="5">Variable surface protein</fullName>
    </recommendedName>
</protein>
<dbReference type="EMBL" id="BDQF01000012">
    <property type="protein sequence ID" value="GAW81777.1"/>
    <property type="molecule type" value="Genomic_DNA"/>
</dbReference>
<accession>A0A1Y1JKR2</accession>
<organism evidence="3 4">
    <name type="scientific">Plasmodium gonderi</name>
    <dbReference type="NCBI Taxonomy" id="77519"/>
    <lineage>
        <taxon>Eukaryota</taxon>
        <taxon>Sar</taxon>
        <taxon>Alveolata</taxon>
        <taxon>Apicomplexa</taxon>
        <taxon>Aconoidasida</taxon>
        <taxon>Haemosporida</taxon>
        <taxon>Plasmodiidae</taxon>
        <taxon>Plasmodium</taxon>
        <taxon>Plasmodium (Plasmodium)</taxon>
    </lineage>
</organism>
<evidence type="ECO:0000313" key="3">
    <source>
        <dbReference type="EMBL" id="GAW81777.1"/>
    </source>
</evidence>
<evidence type="ECO:0000256" key="1">
    <source>
        <dbReference type="SAM" id="MobiDB-lite"/>
    </source>
</evidence>
<feature type="region of interest" description="Disordered" evidence="1">
    <location>
        <begin position="248"/>
        <end position="267"/>
    </location>
</feature>
<proteinExistence type="predicted"/>
<name>A0A1Y1JKR2_PLAGO</name>
<keyword evidence="2" id="KW-0732">Signal</keyword>
<dbReference type="RefSeq" id="XP_028544366.1">
    <property type="nucleotide sequence ID" value="XM_028688565.1"/>
</dbReference>
<dbReference type="OMA" id="PLCYRCY"/>